<proteinExistence type="predicted"/>
<reference evidence="2" key="1">
    <citation type="journal article" date="2021" name="Front. Microbiol.">
        <title>Comprehensive Comparative Genomics and Phenotyping of Methylobacterium Species.</title>
        <authorList>
            <person name="Alessa O."/>
            <person name="Ogura Y."/>
            <person name="Fujitani Y."/>
            <person name="Takami H."/>
            <person name="Hayashi T."/>
            <person name="Sahin N."/>
            <person name="Tani A."/>
        </authorList>
    </citation>
    <scope>NUCLEOTIDE SEQUENCE</scope>
    <source>
        <strain evidence="2">DSM 14458</strain>
    </source>
</reference>
<protein>
    <recommendedName>
        <fullName evidence="1">DUF4376 domain-containing protein</fullName>
    </recommendedName>
</protein>
<evidence type="ECO:0000313" key="2">
    <source>
        <dbReference type="EMBL" id="GJE78100.1"/>
    </source>
</evidence>
<accession>A0ABQ4V214</accession>
<dbReference type="Pfam" id="PF14301">
    <property type="entry name" value="DUF4376"/>
    <property type="match status" value="1"/>
</dbReference>
<dbReference type="InterPro" id="IPR025484">
    <property type="entry name" value="DUF4376"/>
</dbReference>
<organism evidence="2 3">
    <name type="scientific">Methylorubrum suomiense</name>
    <dbReference type="NCBI Taxonomy" id="144191"/>
    <lineage>
        <taxon>Bacteria</taxon>
        <taxon>Pseudomonadati</taxon>
        <taxon>Pseudomonadota</taxon>
        <taxon>Alphaproteobacteria</taxon>
        <taxon>Hyphomicrobiales</taxon>
        <taxon>Methylobacteriaceae</taxon>
        <taxon>Methylorubrum</taxon>
    </lineage>
</organism>
<name>A0ABQ4V214_9HYPH</name>
<gene>
    <name evidence="2" type="ORF">BGCPKDLD_4711</name>
</gene>
<evidence type="ECO:0000313" key="3">
    <source>
        <dbReference type="Proteomes" id="UP001055093"/>
    </source>
</evidence>
<dbReference type="RefSeq" id="WP_238308683.1">
    <property type="nucleotide sequence ID" value="NZ_BPRE01000020.1"/>
</dbReference>
<dbReference type="EMBL" id="BPRE01000020">
    <property type="protein sequence ID" value="GJE78100.1"/>
    <property type="molecule type" value="Genomic_DNA"/>
</dbReference>
<evidence type="ECO:0000259" key="1">
    <source>
        <dbReference type="Pfam" id="PF14301"/>
    </source>
</evidence>
<keyword evidence="3" id="KW-1185">Reference proteome</keyword>
<reference evidence="2" key="2">
    <citation type="submission" date="2021-08" db="EMBL/GenBank/DDBJ databases">
        <authorList>
            <person name="Tani A."/>
            <person name="Ola A."/>
            <person name="Ogura Y."/>
            <person name="Katsura K."/>
            <person name="Hayashi T."/>
        </authorList>
    </citation>
    <scope>NUCLEOTIDE SEQUENCE</scope>
    <source>
        <strain evidence="2">DSM 14458</strain>
    </source>
</reference>
<comment type="caution">
    <text evidence="2">The sequence shown here is derived from an EMBL/GenBank/DDBJ whole genome shotgun (WGS) entry which is preliminary data.</text>
</comment>
<dbReference type="Proteomes" id="UP001055093">
    <property type="component" value="Unassembled WGS sequence"/>
</dbReference>
<feature type="domain" description="DUF4376" evidence="1">
    <location>
        <begin position="128"/>
        <end position="233"/>
    </location>
</feature>
<sequence>MSTFVRYDPVFLNLIGTESGANPAALRQVLKDHGVAFVETDTLPAPMETLFVEDGEFYLREELPEESRPADMHYAVAASVPKIPLPDDGVTEPAAGTPLPSGETHVRVRAPRYLDHYFTIHVWTAEDVKRQLLAFAANRRWELMQLGADWRGHRVATDDVSQSRMTSAVLAGQMLPDWQTVWQFLDGSSALVKMPEMIEIAMAAQARVNELFVLYDGVKNKINDGTYTRTEEVEAAMTAEASS</sequence>